<protein>
    <submittedName>
        <fullName evidence="1">Uncharacterized protein</fullName>
    </submittedName>
</protein>
<proteinExistence type="predicted"/>
<dbReference type="EMBL" id="MT142034">
    <property type="protein sequence ID" value="QJA73542.1"/>
    <property type="molecule type" value="Genomic_DNA"/>
</dbReference>
<organism evidence="1">
    <name type="scientific">viral metagenome</name>
    <dbReference type="NCBI Taxonomy" id="1070528"/>
    <lineage>
        <taxon>unclassified sequences</taxon>
        <taxon>metagenomes</taxon>
        <taxon>organismal metagenomes</taxon>
    </lineage>
</organism>
<gene>
    <name evidence="1" type="ORF">MM415A02327_0008</name>
</gene>
<dbReference type="AlphaFoldDB" id="A0A6M3JX13"/>
<name>A0A6M3JX13_9ZZZZ</name>
<sequence length="172" mass="20612">MGDENVNLFFRIINWIFSRWNWWQKWFGPGTADDWRNPFWRYTEYHGITVDKSYTVSDKRIGFFRLSDGKWVWWFSRQDKLWVGGVDSNFYNGIFTWNHTITKGHTRLGKEVTRRRYNIVIRFMHSFWFAFGVGTLPDRGEFGWTGPWFYTFKGQSKNNPGVIAPDHSEGSV</sequence>
<reference evidence="1" key="1">
    <citation type="submission" date="2020-03" db="EMBL/GenBank/DDBJ databases">
        <title>The deep terrestrial virosphere.</title>
        <authorList>
            <person name="Holmfeldt K."/>
            <person name="Nilsson E."/>
            <person name="Simone D."/>
            <person name="Lopez-Fernandez M."/>
            <person name="Wu X."/>
            <person name="de Brujin I."/>
            <person name="Lundin D."/>
            <person name="Andersson A."/>
            <person name="Bertilsson S."/>
            <person name="Dopson M."/>
        </authorList>
    </citation>
    <scope>NUCLEOTIDE SEQUENCE</scope>
    <source>
        <strain evidence="1">MM415A02327</strain>
    </source>
</reference>
<evidence type="ECO:0000313" key="1">
    <source>
        <dbReference type="EMBL" id="QJA73542.1"/>
    </source>
</evidence>
<accession>A0A6M3JX13</accession>